<accession>A0A182XQH5</accession>
<evidence type="ECO:0000313" key="2">
    <source>
        <dbReference type="Proteomes" id="UP000076407"/>
    </source>
</evidence>
<evidence type="ECO:0000313" key="1">
    <source>
        <dbReference type="EnsemblMetazoa" id="AQUA014115-PA"/>
    </source>
</evidence>
<organism evidence="1 2">
    <name type="scientific">Anopheles quadriannulatus</name>
    <name type="common">Mosquito</name>
    <dbReference type="NCBI Taxonomy" id="34691"/>
    <lineage>
        <taxon>Eukaryota</taxon>
        <taxon>Metazoa</taxon>
        <taxon>Ecdysozoa</taxon>
        <taxon>Arthropoda</taxon>
        <taxon>Hexapoda</taxon>
        <taxon>Insecta</taxon>
        <taxon>Pterygota</taxon>
        <taxon>Neoptera</taxon>
        <taxon>Endopterygota</taxon>
        <taxon>Diptera</taxon>
        <taxon>Nematocera</taxon>
        <taxon>Culicoidea</taxon>
        <taxon>Culicidae</taxon>
        <taxon>Anophelinae</taxon>
        <taxon>Anopheles</taxon>
    </lineage>
</organism>
<name>A0A182XQH5_ANOQN</name>
<dbReference type="Proteomes" id="UP000076407">
    <property type="component" value="Unassembled WGS sequence"/>
</dbReference>
<protein>
    <submittedName>
        <fullName evidence="1">Uncharacterized protein</fullName>
    </submittedName>
</protein>
<proteinExistence type="predicted"/>
<dbReference type="VEuPathDB" id="VectorBase:AQUA014115"/>
<keyword evidence="2" id="KW-1185">Reference proteome</keyword>
<dbReference type="AlphaFoldDB" id="A0A182XQH5"/>
<dbReference type="EnsemblMetazoa" id="AQUA014115-RA">
    <property type="protein sequence ID" value="AQUA014115-PA"/>
    <property type="gene ID" value="AQUA014115"/>
</dbReference>
<reference evidence="1" key="1">
    <citation type="submission" date="2020-05" db="UniProtKB">
        <authorList>
            <consortium name="EnsemblMetazoa"/>
        </authorList>
    </citation>
    <scope>IDENTIFICATION</scope>
    <source>
        <strain evidence="1">SANGQUA</strain>
    </source>
</reference>
<sequence length="78" mass="8630">MQKRSILPPRDTGVSCERASPVATFFVPQRSFQRTGRAGRAGIVWPNQPSQWEERIFLAFAGVHRARACDKGSSTAVV</sequence>